<organism evidence="2 3">
    <name type="scientific">Candidatus Limisoma intestinavium</name>
    <dbReference type="NCBI Taxonomy" id="2840856"/>
    <lineage>
        <taxon>Bacteria</taxon>
        <taxon>Pseudomonadati</taxon>
        <taxon>Bacteroidota</taxon>
        <taxon>Bacteroidia</taxon>
        <taxon>Bacteroidales</taxon>
        <taxon>Candidatus Limisoma</taxon>
    </lineage>
</organism>
<proteinExistence type="predicted"/>
<evidence type="ECO:0000313" key="3">
    <source>
        <dbReference type="Proteomes" id="UP000824076"/>
    </source>
</evidence>
<dbReference type="Gene3D" id="3.30.70.1430">
    <property type="entry name" value="Multidrug efflux transporter AcrB pore domain"/>
    <property type="match status" value="1"/>
</dbReference>
<dbReference type="EMBL" id="DVMS01000223">
    <property type="protein sequence ID" value="HIU39582.1"/>
    <property type="molecule type" value="Genomic_DNA"/>
</dbReference>
<dbReference type="Gene3D" id="3.30.70.1320">
    <property type="entry name" value="Multidrug efflux transporter AcrB pore domain like"/>
    <property type="match status" value="1"/>
</dbReference>
<feature type="transmembrane region" description="Helical" evidence="1">
    <location>
        <begin position="12"/>
        <end position="30"/>
    </location>
</feature>
<dbReference type="GO" id="GO:0005886">
    <property type="term" value="C:plasma membrane"/>
    <property type="evidence" value="ECO:0007669"/>
    <property type="project" value="TreeGrafter"/>
</dbReference>
<comment type="caution">
    <text evidence="2">The sequence shown here is derived from an EMBL/GenBank/DDBJ whole genome shotgun (WGS) entry which is preliminary data.</text>
</comment>
<protein>
    <submittedName>
        <fullName evidence="2">Efflux RND transporter permease subunit</fullName>
    </submittedName>
</protein>
<keyword evidence="1" id="KW-1133">Transmembrane helix</keyword>
<dbReference type="PRINTS" id="PR00702">
    <property type="entry name" value="ACRIFLAVINRP"/>
</dbReference>
<dbReference type="Pfam" id="PF00873">
    <property type="entry name" value="ACR_tran"/>
    <property type="match status" value="1"/>
</dbReference>
<dbReference type="PANTHER" id="PTHR32063">
    <property type="match status" value="1"/>
</dbReference>
<keyword evidence="1" id="KW-0472">Membrane</keyword>
<dbReference type="Proteomes" id="UP000824076">
    <property type="component" value="Unassembled WGS sequence"/>
</dbReference>
<evidence type="ECO:0000313" key="2">
    <source>
        <dbReference type="EMBL" id="HIU39582.1"/>
    </source>
</evidence>
<evidence type="ECO:0000256" key="1">
    <source>
        <dbReference type="SAM" id="Phobius"/>
    </source>
</evidence>
<keyword evidence="1" id="KW-0812">Transmembrane</keyword>
<dbReference type="GO" id="GO:0042910">
    <property type="term" value="F:xenobiotic transmembrane transporter activity"/>
    <property type="evidence" value="ECO:0007669"/>
    <property type="project" value="TreeGrafter"/>
</dbReference>
<feature type="non-terminal residue" evidence="2">
    <location>
        <position position="154"/>
    </location>
</feature>
<dbReference type="PANTHER" id="PTHR32063:SF18">
    <property type="entry name" value="CATION EFFLUX SYSTEM PROTEIN"/>
    <property type="match status" value="1"/>
</dbReference>
<accession>A0A9D1LI82</accession>
<reference evidence="2" key="1">
    <citation type="submission" date="2020-10" db="EMBL/GenBank/DDBJ databases">
        <authorList>
            <person name="Gilroy R."/>
        </authorList>
    </citation>
    <scope>NUCLEOTIDE SEQUENCE</scope>
    <source>
        <strain evidence="2">17073</strain>
    </source>
</reference>
<dbReference type="InterPro" id="IPR001036">
    <property type="entry name" value="Acrflvin-R"/>
</dbReference>
<dbReference type="SUPFAM" id="SSF82693">
    <property type="entry name" value="Multidrug efflux transporter AcrB pore domain, PN1, PN2, PC1 and PC2 subdomains"/>
    <property type="match status" value="1"/>
</dbReference>
<dbReference type="AlphaFoldDB" id="A0A9D1LI82"/>
<dbReference type="Gene3D" id="1.20.1640.10">
    <property type="entry name" value="Multidrug efflux transporter AcrB transmembrane domain"/>
    <property type="match status" value="1"/>
</dbReference>
<reference evidence="2" key="2">
    <citation type="journal article" date="2021" name="PeerJ">
        <title>Extensive microbial diversity within the chicken gut microbiome revealed by metagenomics and culture.</title>
        <authorList>
            <person name="Gilroy R."/>
            <person name="Ravi A."/>
            <person name="Getino M."/>
            <person name="Pursley I."/>
            <person name="Horton D.L."/>
            <person name="Alikhan N.F."/>
            <person name="Baker D."/>
            <person name="Gharbi K."/>
            <person name="Hall N."/>
            <person name="Watson M."/>
            <person name="Adriaenssens E.M."/>
            <person name="Foster-Nyarko E."/>
            <person name="Jarju S."/>
            <person name="Secka A."/>
            <person name="Antonio M."/>
            <person name="Oren A."/>
            <person name="Chaudhuri R.R."/>
            <person name="La Ragione R."/>
            <person name="Hildebrand F."/>
            <person name="Pallen M.J."/>
        </authorList>
    </citation>
    <scope>NUCLEOTIDE SEQUENCE</scope>
    <source>
        <strain evidence="2">17073</strain>
    </source>
</reference>
<name>A0A9D1LI82_9BACT</name>
<gene>
    <name evidence="2" type="ORF">IAD18_07960</name>
</gene>
<sequence>MKITEFFMRRTTLFWSLMIGIILGGVFAFMQMPKLEDPVVAMKQAMVVVPYPGASAHEVELKVAQVVEDELRTLPDVKKIKTECHDGSATFTVEFRMTVPLSELEQHFDLLRRKTNAVRSKLPQGCYEPIVVDDMMDVYGIFYALTGDGYSYPE</sequence>